<organism evidence="1">
    <name type="scientific">marine sediment metagenome</name>
    <dbReference type="NCBI Taxonomy" id="412755"/>
    <lineage>
        <taxon>unclassified sequences</taxon>
        <taxon>metagenomes</taxon>
        <taxon>ecological metagenomes</taxon>
    </lineage>
</organism>
<dbReference type="AlphaFoldDB" id="X1U900"/>
<dbReference type="EMBL" id="BARW01019850">
    <property type="protein sequence ID" value="GAJ00077.1"/>
    <property type="molecule type" value="Genomic_DNA"/>
</dbReference>
<reference evidence="1" key="1">
    <citation type="journal article" date="2014" name="Front. Microbiol.">
        <title>High frequency of phylogenetically diverse reductive dehalogenase-homologous genes in deep subseafloor sedimentary metagenomes.</title>
        <authorList>
            <person name="Kawai M."/>
            <person name="Futagami T."/>
            <person name="Toyoda A."/>
            <person name="Takaki Y."/>
            <person name="Nishi S."/>
            <person name="Hori S."/>
            <person name="Arai W."/>
            <person name="Tsubouchi T."/>
            <person name="Morono Y."/>
            <person name="Uchiyama I."/>
            <person name="Ito T."/>
            <person name="Fujiyama A."/>
            <person name="Inagaki F."/>
            <person name="Takami H."/>
        </authorList>
    </citation>
    <scope>NUCLEOTIDE SEQUENCE</scope>
    <source>
        <strain evidence="1">Expedition CK06-06</strain>
    </source>
</reference>
<name>X1U900_9ZZZZ</name>
<feature type="non-terminal residue" evidence="1">
    <location>
        <position position="30"/>
    </location>
</feature>
<protein>
    <submittedName>
        <fullName evidence="1">Uncharacterized protein</fullName>
    </submittedName>
</protein>
<gene>
    <name evidence="1" type="ORF">S12H4_33648</name>
</gene>
<sequence>MKEMEKIGEAILGKVRAEAETIIKEAKKKA</sequence>
<proteinExistence type="predicted"/>
<evidence type="ECO:0000313" key="1">
    <source>
        <dbReference type="EMBL" id="GAJ00077.1"/>
    </source>
</evidence>
<accession>X1U900</accession>
<comment type="caution">
    <text evidence="1">The sequence shown here is derived from an EMBL/GenBank/DDBJ whole genome shotgun (WGS) entry which is preliminary data.</text>
</comment>